<proteinExistence type="predicted"/>
<protein>
    <recommendedName>
        <fullName evidence="2">SWIM-type domain-containing protein</fullName>
    </recommendedName>
</protein>
<evidence type="ECO:0000256" key="1">
    <source>
        <dbReference type="PROSITE-ProRule" id="PRU00325"/>
    </source>
</evidence>
<gene>
    <name evidence="3" type="ORF">HXO56_10495</name>
</gene>
<evidence type="ECO:0000259" key="2">
    <source>
        <dbReference type="PROSITE" id="PS50966"/>
    </source>
</evidence>
<dbReference type="Pfam" id="PF04434">
    <property type="entry name" value="SWIM"/>
    <property type="match status" value="1"/>
</dbReference>
<keyword evidence="1" id="KW-0479">Metal-binding</keyword>
<sequence length="411" mass="46511">MQKVLTQYGEGFVLEKDDSGRHVSYLVSGPGFKTWVAASDMPIGFNDEEISEPKPNPEHELPYTVDPETDDFWGFSTIVPDEEDVEVNEERLEPSRPLDIEIETEEKIDPDSDKGKMLRDPEGFVEEFHFSHAGNVNPKVAAFIELCEQNEEFREAAWKDVQAKAARLRRESKVAPIEVTPRAIFASVTGDNGTYSTVVVRGGAVIGAGNVTEWSCTCEWGQHAFVRKHTYVGRLCSHAYAAYLELQKLQKLDTNKDIQKHRKRKRDVRPYYQKPASLDVNYIEEQDDHWVEDLDEFGEGEEASTILINGHEANYPDETEADDFLQHQPFSGSGPAPIGVSNESAGFGFMRKMEDILEDLGSDVVPVDEHSHSKEAGRKFTRAEQMQLINEANSDEEILSRLWLDGTHYVR</sequence>
<dbReference type="AlphaFoldDB" id="A0A930KLG8"/>
<evidence type="ECO:0000313" key="4">
    <source>
        <dbReference type="Proteomes" id="UP000769484"/>
    </source>
</evidence>
<comment type="caution">
    <text evidence="3">The sequence shown here is derived from an EMBL/GenBank/DDBJ whole genome shotgun (WGS) entry which is preliminary data.</text>
</comment>
<evidence type="ECO:0000313" key="3">
    <source>
        <dbReference type="EMBL" id="MBF1650494.1"/>
    </source>
</evidence>
<dbReference type="GO" id="GO:0008270">
    <property type="term" value="F:zinc ion binding"/>
    <property type="evidence" value="ECO:0007669"/>
    <property type="project" value="UniProtKB-KW"/>
</dbReference>
<keyword evidence="1" id="KW-0863">Zinc-finger</keyword>
<name>A0A930KLG8_9MICC</name>
<feature type="domain" description="SWIM-type" evidence="2">
    <location>
        <begin position="195"/>
        <end position="247"/>
    </location>
</feature>
<organism evidence="3 4">
    <name type="scientific">Rothia dentocariosa</name>
    <dbReference type="NCBI Taxonomy" id="2047"/>
    <lineage>
        <taxon>Bacteria</taxon>
        <taxon>Bacillati</taxon>
        <taxon>Actinomycetota</taxon>
        <taxon>Actinomycetes</taxon>
        <taxon>Micrococcales</taxon>
        <taxon>Micrococcaceae</taxon>
        <taxon>Rothia</taxon>
    </lineage>
</organism>
<reference evidence="3" key="1">
    <citation type="submission" date="2020-04" db="EMBL/GenBank/DDBJ databases">
        <title>Deep metagenomics examines the oral microbiome during advanced dental caries in children, revealing novel taxa and co-occurrences with host molecules.</title>
        <authorList>
            <person name="Baker J.L."/>
            <person name="Morton J.T."/>
            <person name="Dinis M."/>
            <person name="Alvarez R."/>
            <person name="Tran N.C."/>
            <person name="Knight R."/>
            <person name="Edlund A."/>
        </authorList>
    </citation>
    <scope>NUCLEOTIDE SEQUENCE</scope>
    <source>
        <strain evidence="3">JCVI_47_bin.4</strain>
    </source>
</reference>
<dbReference type="EMBL" id="JABZXJ010000061">
    <property type="protein sequence ID" value="MBF1650494.1"/>
    <property type="molecule type" value="Genomic_DNA"/>
</dbReference>
<accession>A0A930KLG8</accession>
<dbReference type="InterPro" id="IPR007527">
    <property type="entry name" value="Znf_SWIM"/>
</dbReference>
<dbReference type="Proteomes" id="UP000769484">
    <property type="component" value="Unassembled WGS sequence"/>
</dbReference>
<keyword evidence="1" id="KW-0862">Zinc</keyword>
<dbReference type="PROSITE" id="PS50966">
    <property type="entry name" value="ZF_SWIM"/>
    <property type="match status" value="1"/>
</dbReference>